<comment type="caution">
    <text evidence="8">The sequence shown here is derived from an EMBL/GenBank/DDBJ whole genome shotgun (WGS) entry which is preliminary data.</text>
</comment>
<comment type="similarity">
    <text evidence="2">Belongs to the binding-protein-dependent transport system permease family. AraH/RbsC subfamily.</text>
</comment>
<dbReference type="InterPro" id="IPR001851">
    <property type="entry name" value="ABC_transp_permease"/>
</dbReference>
<dbReference type="PATRIC" id="fig|265726.11.peg.1109"/>
<keyword evidence="3" id="KW-1003">Cell membrane</keyword>
<name>A0A0F5VB00_9GAMM</name>
<sequence>METLKKLSMMRYLKAGGIYAVLFILLAIIVIQEPSFLSLRNLSNILTQSSVRIIIALGVAGLIITQGTDLSAGRQVGLAAVLSATLLQASDNVNKVFPDLGQIPIVAVIIAVCAVGALIGLVNGFIVAYMRVTPFIATLGTMIIVYGVNSLYFDSVGASPIAGFDPRFSEFAQGFIRLGSFRLSYLTFYAVIAIGVVWVLWNKTVFGKNIFAIGGNPEAAKVSGVNVPVTLLKIYALSGVFYAFGGMLEAGRIGSATNNLGFMYELDAIAACVVGGVSFAGGVGSVIGVVTGVLIFTIINYGMTYIGVSPYWQYIIKGGIIIFAVALDSMKYANKK</sequence>
<keyword evidence="6 7" id="KW-0472">Membrane</keyword>
<dbReference type="GO" id="GO:0005886">
    <property type="term" value="C:plasma membrane"/>
    <property type="evidence" value="ECO:0007669"/>
    <property type="project" value="UniProtKB-SubCell"/>
</dbReference>
<proteinExistence type="inferred from homology"/>
<feature type="transmembrane region" description="Helical" evidence="7">
    <location>
        <begin position="105"/>
        <end position="129"/>
    </location>
</feature>
<evidence type="ECO:0000256" key="5">
    <source>
        <dbReference type="ARBA" id="ARBA00022989"/>
    </source>
</evidence>
<dbReference type="STRING" id="265726.KY46_14335"/>
<evidence type="ECO:0000256" key="1">
    <source>
        <dbReference type="ARBA" id="ARBA00004429"/>
    </source>
</evidence>
<feature type="transmembrane region" description="Helical" evidence="7">
    <location>
        <begin position="311"/>
        <end position="330"/>
    </location>
</feature>
<evidence type="ECO:0000256" key="4">
    <source>
        <dbReference type="ARBA" id="ARBA00022692"/>
    </source>
</evidence>
<evidence type="ECO:0000256" key="6">
    <source>
        <dbReference type="ARBA" id="ARBA00023136"/>
    </source>
</evidence>
<dbReference type="GO" id="GO:0022857">
    <property type="term" value="F:transmembrane transporter activity"/>
    <property type="evidence" value="ECO:0007669"/>
    <property type="project" value="InterPro"/>
</dbReference>
<dbReference type="PANTHER" id="PTHR32196:SF18">
    <property type="entry name" value="GALACTOSE_METHYL GALACTOSIDE IMPORT PERMEASE PROTEIN MGLC"/>
    <property type="match status" value="1"/>
</dbReference>
<keyword evidence="9" id="KW-1185">Reference proteome</keyword>
<evidence type="ECO:0000313" key="8">
    <source>
        <dbReference type="EMBL" id="KKC99262.1"/>
    </source>
</evidence>
<accession>A0A0F5VB00</accession>
<feature type="transmembrane region" description="Helical" evidence="7">
    <location>
        <begin position="12"/>
        <end position="31"/>
    </location>
</feature>
<reference evidence="8 9" key="1">
    <citation type="submission" date="2014-12" db="EMBL/GenBank/DDBJ databases">
        <title>Mercury Reductase activity and rhizosphere competence traits in the genome of root associated Photobacterium halotolerans MELD1.</title>
        <authorList>
            <person name="Mathew D.C."/>
            <person name="Huang C.-C."/>
        </authorList>
    </citation>
    <scope>NUCLEOTIDE SEQUENCE [LARGE SCALE GENOMIC DNA]</scope>
    <source>
        <strain evidence="8 9">MELD1</strain>
    </source>
</reference>
<dbReference type="CDD" id="cd06579">
    <property type="entry name" value="TM_PBP1_transp_AraH_like"/>
    <property type="match status" value="1"/>
</dbReference>
<feature type="transmembrane region" description="Helical" evidence="7">
    <location>
        <begin position="183"/>
        <end position="201"/>
    </location>
</feature>
<dbReference type="RefSeq" id="WP_046221314.1">
    <property type="nucleotide sequence ID" value="NZ_JWYV01000012.1"/>
</dbReference>
<dbReference type="PANTHER" id="PTHR32196">
    <property type="entry name" value="ABC TRANSPORTER PERMEASE PROTEIN YPHD-RELATED-RELATED"/>
    <property type="match status" value="1"/>
</dbReference>
<dbReference type="Pfam" id="PF02653">
    <property type="entry name" value="BPD_transp_2"/>
    <property type="match status" value="1"/>
</dbReference>
<dbReference type="EMBL" id="JWYV01000012">
    <property type="protein sequence ID" value="KKC99262.1"/>
    <property type="molecule type" value="Genomic_DNA"/>
</dbReference>
<gene>
    <name evidence="8" type="primary">mglC</name>
    <name evidence="8" type="ORF">KY46_14335</name>
</gene>
<dbReference type="AlphaFoldDB" id="A0A0F5VB00"/>
<evidence type="ECO:0000313" key="9">
    <source>
        <dbReference type="Proteomes" id="UP000033633"/>
    </source>
</evidence>
<comment type="subcellular location">
    <subcellularLocation>
        <location evidence="1">Cell inner membrane</location>
        <topology evidence="1">Multi-pass membrane protein</topology>
    </subcellularLocation>
</comment>
<evidence type="ECO:0000256" key="2">
    <source>
        <dbReference type="ARBA" id="ARBA00007942"/>
    </source>
</evidence>
<organism evidence="8 9">
    <name type="scientific">Photobacterium halotolerans</name>
    <dbReference type="NCBI Taxonomy" id="265726"/>
    <lineage>
        <taxon>Bacteria</taxon>
        <taxon>Pseudomonadati</taxon>
        <taxon>Pseudomonadota</taxon>
        <taxon>Gammaproteobacteria</taxon>
        <taxon>Vibrionales</taxon>
        <taxon>Vibrionaceae</taxon>
        <taxon>Photobacterium</taxon>
    </lineage>
</organism>
<keyword evidence="5 7" id="KW-1133">Transmembrane helix</keyword>
<dbReference type="NCBIfam" id="NF007014">
    <property type="entry name" value="PRK09478.1"/>
    <property type="match status" value="1"/>
</dbReference>
<dbReference type="Proteomes" id="UP000033633">
    <property type="component" value="Unassembled WGS sequence"/>
</dbReference>
<feature type="transmembrane region" description="Helical" evidence="7">
    <location>
        <begin position="43"/>
        <end position="64"/>
    </location>
</feature>
<evidence type="ECO:0000256" key="7">
    <source>
        <dbReference type="SAM" id="Phobius"/>
    </source>
</evidence>
<evidence type="ECO:0000256" key="3">
    <source>
        <dbReference type="ARBA" id="ARBA00022475"/>
    </source>
</evidence>
<feature type="transmembrane region" description="Helical" evidence="7">
    <location>
        <begin position="135"/>
        <end position="153"/>
    </location>
</feature>
<protein>
    <submittedName>
        <fullName evidence="8">Beta-methylgalactoside transporter permease</fullName>
    </submittedName>
</protein>
<keyword evidence="4 7" id="KW-0812">Transmembrane</keyword>
<feature type="transmembrane region" description="Helical" evidence="7">
    <location>
        <begin position="266"/>
        <end position="299"/>
    </location>
</feature>